<dbReference type="Gene3D" id="1.20.120.1220">
    <property type="match status" value="1"/>
</dbReference>
<evidence type="ECO:0000256" key="6">
    <source>
        <dbReference type="ARBA" id="ARBA00023136"/>
    </source>
</evidence>
<organism evidence="10 11">
    <name type="scientific">Clostridium polyendosporum</name>
    <dbReference type="NCBI Taxonomy" id="69208"/>
    <lineage>
        <taxon>Bacteria</taxon>
        <taxon>Bacillati</taxon>
        <taxon>Bacillota</taxon>
        <taxon>Clostridia</taxon>
        <taxon>Eubacteriales</taxon>
        <taxon>Clostridiaceae</taxon>
        <taxon>Clostridium</taxon>
    </lineage>
</organism>
<feature type="transmembrane region" description="Helical" evidence="7">
    <location>
        <begin position="153"/>
        <end position="171"/>
    </location>
</feature>
<evidence type="ECO:0000259" key="8">
    <source>
        <dbReference type="Pfam" id="PF01478"/>
    </source>
</evidence>
<feature type="transmembrane region" description="Helical" evidence="7">
    <location>
        <begin position="119"/>
        <end position="141"/>
    </location>
</feature>
<dbReference type="Proteomes" id="UP000679179">
    <property type="component" value="Unassembled WGS sequence"/>
</dbReference>
<dbReference type="GO" id="GO:0005886">
    <property type="term" value="C:plasma membrane"/>
    <property type="evidence" value="ECO:0007669"/>
    <property type="project" value="UniProtKB-SubCell"/>
</dbReference>
<evidence type="ECO:0000259" key="9">
    <source>
        <dbReference type="Pfam" id="PF06750"/>
    </source>
</evidence>
<comment type="similarity">
    <text evidence="2">Belongs to the peptidase A24 family.</text>
</comment>
<feature type="transmembrane region" description="Helical" evidence="7">
    <location>
        <begin position="191"/>
        <end position="213"/>
    </location>
</feature>
<keyword evidence="4 7" id="KW-0812">Transmembrane</keyword>
<reference evidence="10" key="1">
    <citation type="submission" date="2021-03" db="EMBL/GenBank/DDBJ databases">
        <title>Taxonomic study of Clostridium polyendosporum from meadow-gley soil under rice.</title>
        <authorList>
            <person name="Kobayashi H."/>
            <person name="Tanizawa Y."/>
            <person name="Yagura M."/>
        </authorList>
    </citation>
    <scope>NUCLEOTIDE SEQUENCE</scope>
    <source>
        <strain evidence="10">JCM 30710</strain>
    </source>
</reference>
<comment type="subcellular location">
    <subcellularLocation>
        <location evidence="1">Cell membrane</location>
        <topology evidence="1">Multi-pass membrane protein</topology>
    </subcellularLocation>
</comment>
<evidence type="ECO:0000256" key="5">
    <source>
        <dbReference type="ARBA" id="ARBA00022989"/>
    </source>
</evidence>
<sequence>MSLLIVMFGLLIGSFLNVCIYRIPRGESIAYPQSHCPECLNDIRWYDLIPIISYTFLRGKCRYCGEKISFKYPLIELLTGGIFLVIYIKFGITFNLIKYLIMASFLIVIAIIDFETTDVFSITTYSGIAIGILLSIVGLFLNGDSLVDELLGAGIGVGIIALIVFLTKGMGEGDIEIAALCGIFLGWKGMIITLMISFILGAIVGILLIVFKIKGKQDAISFGPYLAIGALISLLLKSDIINFYLLLFFTK</sequence>
<protein>
    <submittedName>
        <fullName evidence="10">Prepilin peptidase</fullName>
    </submittedName>
</protein>
<evidence type="ECO:0000256" key="7">
    <source>
        <dbReference type="SAM" id="Phobius"/>
    </source>
</evidence>
<keyword evidence="11" id="KW-1185">Reference proteome</keyword>
<dbReference type="InterPro" id="IPR000045">
    <property type="entry name" value="Prepilin_IV_endopep_pep"/>
</dbReference>
<evidence type="ECO:0000256" key="2">
    <source>
        <dbReference type="ARBA" id="ARBA00005801"/>
    </source>
</evidence>
<dbReference type="GO" id="GO:0006465">
    <property type="term" value="P:signal peptide processing"/>
    <property type="evidence" value="ECO:0007669"/>
    <property type="project" value="TreeGrafter"/>
</dbReference>
<gene>
    <name evidence="10" type="ORF">CPJCM30710_11380</name>
</gene>
<dbReference type="PANTHER" id="PTHR30487:SF0">
    <property type="entry name" value="PREPILIN LEADER PEPTIDASE_N-METHYLTRANSFERASE-RELATED"/>
    <property type="match status" value="1"/>
</dbReference>
<dbReference type="GO" id="GO:0004190">
    <property type="term" value="F:aspartic-type endopeptidase activity"/>
    <property type="evidence" value="ECO:0007669"/>
    <property type="project" value="InterPro"/>
</dbReference>
<accession>A0A919VFS4</accession>
<evidence type="ECO:0000313" key="11">
    <source>
        <dbReference type="Proteomes" id="UP000679179"/>
    </source>
</evidence>
<dbReference type="RefSeq" id="WP_212903203.1">
    <property type="nucleotide sequence ID" value="NZ_BOPZ01000007.1"/>
</dbReference>
<comment type="caution">
    <text evidence="10">The sequence shown here is derived from an EMBL/GenBank/DDBJ whole genome shotgun (WGS) entry which is preliminary data.</text>
</comment>
<name>A0A919VFS4_9CLOT</name>
<proteinExistence type="inferred from homology"/>
<feature type="transmembrane region" description="Helical" evidence="7">
    <location>
        <begin position="225"/>
        <end position="249"/>
    </location>
</feature>
<feature type="domain" description="Prepilin type IV endopeptidase peptidase" evidence="8">
    <location>
        <begin position="100"/>
        <end position="206"/>
    </location>
</feature>
<evidence type="ECO:0000256" key="1">
    <source>
        <dbReference type="ARBA" id="ARBA00004651"/>
    </source>
</evidence>
<evidence type="ECO:0000256" key="3">
    <source>
        <dbReference type="ARBA" id="ARBA00022475"/>
    </source>
</evidence>
<feature type="transmembrane region" description="Helical" evidence="7">
    <location>
        <begin position="96"/>
        <end position="112"/>
    </location>
</feature>
<dbReference type="InterPro" id="IPR050882">
    <property type="entry name" value="Prepilin_peptidase/N-MTase"/>
</dbReference>
<dbReference type="Pfam" id="PF01478">
    <property type="entry name" value="Peptidase_A24"/>
    <property type="match status" value="1"/>
</dbReference>
<dbReference type="PANTHER" id="PTHR30487">
    <property type="entry name" value="TYPE 4 PREPILIN-LIKE PROTEINS LEADER PEPTIDE-PROCESSING ENZYME"/>
    <property type="match status" value="1"/>
</dbReference>
<feature type="domain" description="Prepilin peptidase A24 N-terminal" evidence="9">
    <location>
        <begin position="7"/>
        <end position="90"/>
    </location>
</feature>
<dbReference type="Pfam" id="PF06750">
    <property type="entry name" value="A24_N_bact"/>
    <property type="match status" value="1"/>
</dbReference>
<keyword evidence="3" id="KW-1003">Cell membrane</keyword>
<dbReference type="InterPro" id="IPR010627">
    <property type="entry name" value="Prepilin_pept_A24_N"/>
</dbReference>
<keyword evidence="6 7" id="KW-0472">Membrane</keyword>
<feature type="transmembrane region" description="Helical" evidence="7">
    <location>
        <begin position="6"/>
        <end position="23"/>
    </location>
</feature>
<evidence type="ECO:0000256" key="4">
    <source>
        <dbReference type="ARBA" id="ARBA00022692"/>
    </source>
</evidence>
<keyword evidence="5 7" id="KW-1133">Transmembrane helix</keyword>
<feature type="transmembrane region" description="Helical" evidence="7">
    <location>
        <begin position="72"/>
        <end position="90"/>
    </location>
</feature>
<evidence type="ECO:0000313" key="10">
    <source>
        <dbReference type="EMBL" id="GIM28472.1"/>
    </source>
</evidence>
<dbReference type="AlphaFoldDB" id="A0A919VFS4"/>
<dbReference type="EMBL" id="BOPZ01000007">
    <property type="protein sequence ID" value="GIM28472.1"/>
    <property type="molecule type" value="Genomic_DNA"/>
</dbReference>